<gene>
    <name evidence="2" type="ORF">M23134_01832</name>
</gene>
<accession>A1ZC01</accession>
<sequence length="43" mass="4972">MVNITSVTGFYGWICQVFVIGNFLIFRFLGCVLVFFVKKIGFF</sequence>
<keyword evidence="3" id="KW-1185">Reference proteome</keyword>
<comment type="caution">
    <text evidence="2">The sequence shown here is derived from an EMBL/GenBank/DDBJ whole genome shotgun (WGS) entry which is preliminary data.</text>
</comment>
<dbReference type="Proteomes" id="UP000004095">
    <property type="component" value="Unassembled WGS sequence"/>
</dbReference>
<name>A1ZC01_MICM2</name>
<reference evidence="2 3" key="1">
    <citation type="submission" date="2007-01" db="EMBL/GenBank/DDBJ databases">
        <authorList>
            <person name="Haygood M."/>
            <person name="Podell S."/>
            <person name="Anderson C."/>
            <person name="Hopkinson B."/>
            <person name="Roe K."/>
            <person name="Barbeau K."/>
            <person name="Gaasterland T."/>
            <person name="Ferriera S."/>
            <person name="Johnson J."/>
            <person name="Kravitz S."/>
            <person name="Beeson K."/>
            <person name="Sutton G."/>
            <person name="Rogers Y.-H."/>
            <person name="Friedman R."/>
            <person name="Frazier M."/>
            <person name="Venter J.C."/>
        </authorList>
    </citation>
    <scope>NUCLEOTIDE SEQUENCE [LARGE SCALE GENOMIC DNA]</scope>
    <source>
        <strain evidence="2 3">ATCC 23134</strain>
    </source>
</reference>
<evidence type="ECO:0000313" key="2">
    <source>
        <dbReference type="EMBL" id="EAY31803.1"/>
    </source>
</evidence>
<dbReference type="AlphaFoldDB" id="A1ZC01"/>
<proteinExistence type="predicted"/>
<keyword evidence="1" id="KW-1133">Transmembrane helix</keyword>
<keyword evidence="1" id="KW-0472">Membrane</keyword>
<keyword evidence="1" id="KW-0812">Transmembrane</keyword>
<dbReference type="EMBL" id="AAWS01000001">
    <property type="protein sequence ID" value="EAY31803.1"/>
    <property type="molecule type" value="Genomic_DNA"/>
</dbReference>
<evidence type="ECO:0000256" key="1">
    <source>
        <dbReference type="SAM" id="Phobius"/>
    </source>
</evidence>
<organism evidence="2 3">
    <name type="scientific">Microscilla marina ATCC 23134</name>
    <dbReference type="NCBI Taxonomy" id="313606"/>
    <lineage>
        <taxon>Bacteria</taxon>
        <taxon>Pseudomonadati</taxon>
        <taxon>Bacteroidota</taxon>
        <taxon>Cytophagia</taxon>
        <taxon>Cytophagales</taxon>
        <taxon>Microscillaceae</taxon>
        <taxon>Microscilla</taxon>
    </lineage>
</organism>
<evidence type="ECO:0000313" key="3">
    <source>
        <dbReference type="Proteomes" id="UP000004095"/>
    </source>
</evidence>
<protein>
    <submittedName>
        <fullName evidence="2">Uncharacterized protein</fullName>
    </submittedName>
</protein>
<feature type="transmembrane region" description="Helical" evidence="1">
    <location>
        <begin position="17"/>
        <end position="37"/>
    </location>
</feature>